<evidence type="ECO:0000313" key="6">
    <source>
        <dbReference type="EMBL" id="OBR02050.1"/>
    </source>
</evidence>
<accession>A0A1B7XQK8</accession>
<reference evidence="7" key="1">
    <citation type="journal article" date="2017" name="BMC Genomics">
        <title>Gapless genome assembly of Colletotrichum higginsianum reveals chromosome structure and association of transposable elements with secondary metabolite gene clusters.</title>
        <authorList>
            <person name="Dallery J.-F."/>
            <person name="Lapalu N."/>
            <person name="Zampounis A."/>
            <person name="Pigne S."/>
            <person name="Luyten I."/>
            <person name="Amselem J."/>
            <person name="Wittenberg A.H.J."/>
            <person name="Zhou S."/>
            <person name="de Queiroz M.V."/>
            <person name="Robin G.P."/>
            <person name="Auger A."/>
            <person name="Hainaut M."/>
            <person name="Henrissat B."/>
            <person name="Kim K.-T."/>
            <person name="Lee Y.-H."/>
            <person name="Lespinet O."/>
            <person name="Schwartz D.C."/>
            <person name="Thon M.R."/>
            <person name="O'Connell R.J."/>
        </authorList>
    </citation>
    <scope>NUCLEOTIDE SEQUENCE [LARGE SCALE GENOMIC DNA]</scope>
    <source>
        <strain evidence="7">IMI 349063</strain>
    </source>
</reference>
<keyword evidence="7" id="KW-1185">Reference proteome</keyword>
<evidence type="ECO:0000256" key="3">
    <source>
        <dbReference type="ARBA" id="ARBA00023242"/>
    </source>
</evidence>
<dbReference type="GeneID" id="28873703"/>
<feature type="compositionally biased region" description="Polar residues" evidence="4">
    <location>
        <begin position="21"/>
        <end position="37"/>
    </location>
</feature>
<dbReference type="VEuPathDB" id="FungiDB:CH63R_14622"/>
<evidence type="ECO:0000313" key="7">
    <source>
        <dbReference type="Proteomes" id="UP000092177"/>
    </source>
</evidence>
<evidence type="ECO:0000259" key="5">
    <source>
        <dbReference type="PROSITE" id="PS50013"/>
    </source>
</evidence>
<gene>
    <name evidence="6" type="ORF">CH63R_14622</name>
</gene>
<dbReference type="InterPro" id="IPR051219">
    <property type="entry name" value="Heterochromatin_chromo-domain"/>
</dbReference>
<evidence type="ECO:0000256" key="1">
    <source>
        <dbReference type="ARBA" id="ARBA00004123"/>
    </source>
</evidence>
<feature type="domain" description="Chromo" evidence="5">
    <location>
        <begin position="123"/>
        <end position="182"/>
    </location>
</feature>
<dbReference type="InterPro" id="IPR000953">
    <property type="entry name" value="Chromo/chromo_shadow_dom"/>
</dbReference>
<dbReference type="GO" id="GO:0006338">
    <property type="term" value="P:chromatin remodeling"/>
    <property type="evidence" value="ECO:0007669"/>
    <property type="project" value="UniProtKB-ARBA"/>
</dbReference>
<dbReference type="EMBL" id="LTAN01000012">
    <property type="protein sequence ID" value="OBR02050.1"/>
    <property type="molecule type" value="Genomic_DNA"/>
</dbReference>
<evidence type="ECO:0000256" key="4">
    <source>
        <dbReference type="SAM" id="MobiDB-lite"/>
    </source>
</evidence>
<organism evidence="6 7">
    <name type="scientific">Colletotrichum higginsianum (strain IMI 349063)</name>
    <name type="common">Crucifer anthracnose fungus</name>
    <dbReference type="NCBI Taxonomy" id="759273"/>
    <lineage>
        <taxon>Eukaryota</taxon>
        <taxon>Fungi</taxon>
        <taxon>Dikarya</taxon>
        <taxon>Ascomycota</taxon>
        <taxon>Pezizomycotina</taxon>
        <taxon>Sordariomycetes</taxon>
        <taxon>Hypocreomycetidae</taxon>
        <taxon>Glomerellales</taxon>
        <taxon>Glomerellaceae</taxon>
        <taxon>Colletotrichum</taxon>
        <taxon>Colletotrichum destructivum species complex</taxon>
    </lineage>
</organism>
<dbReference type="PANTHER" id="PTHR22812">
    <property type="entry name" value="CHROMOBOX PROTEIN"/>
    <property type="match status" value="1"/>
</dbReference>
<sequence length="182" mass="20862">MEANKDTQEASPSAKPVESNAKCQKPQQITATTTNLTEKLDGTEKPSHHRYEIDVINDHEKRDDGTILLHVLWRGYPATAATWEDEHQLCREALSAVLDYWAKFPGGRTEALGRDPADAGATWEVQRILQHRKTRGRKPIMQLRVQWQGYPPSEATWEPEAAIKDAVPEMVREYWRYISARK</sequence>
<dbReference type="PROSITE" id="PS50013">
    <property type="entry name" value="CHROMO_2"/>
    <property type="match status" value="2"/>
</dbReference>
<dbReference type="AlphaFoldDB" id="A0A1B7XQK8"/>
<dbReference type="InterPro" id="IPR023780">
    <property type="entry name" value="Chromo_domain"/>
</dbReference>
<keyword evidence="3" id="KW-0539">Nucleus</keyword>
<dbReference type="InterPro" id="IPR016197">
    <property type="entry name" value="Chromo-like_dom_sf"/>
</dbReference>
<dbReference type="SMART" id="SM00298">
    <property type="entry name" value="CHROMO"/>
    <property type="match status" value="2"/>
</dbReference>
<dbReference type="GO" id="GO:0005634">
    <property type="term" value="C:nucleus"/>
    <property type="evidence" value="ECO:0007669"/>
    <property type="project" value="UniProtKB-SubCell"/>
</dbReference>
<dbReference type="KEGG" id="chig:CH63R_14622"/>
<name>A0A1B7XQK8_COLHI</name>
<comment type="subunit">
    <text evidence="2">Component of the NuA4 histone acetyltransferase complex.</text>
</comment>
<dbReference type="RefSeq" id="XP_018150568.1">
    <property type="nucleotide sequence ID" value="XM_018309596.1"/>
</dbReference>
<comment type="caution">
    <text evidence="6">The sequence shown here is derived from an EMBL/GenBank/DDBJ whole genome shotgun (WGS) entry which is preliminary data.</text>
</comment>
<dbReference type="CDD" id="cd00024">
    <property type="entry name" value="CD_CSD"/>
    <property type="match status" value="2"/>
</dbReference>
<protein>
    <submittedName>
        <fullName evidence="6">Chromo domain-containing protein</fullName>
    </submittedName>
</protein>
<proteinExistence type="predicted"/>
<comment type="subcellular location">
    <subcellularLocation>
        <location evidence="1">Nucleus</location>
    </subcellularLocation>
</comment>
<evidence type="ECO:0000256" key="2">
    <source>
        <dbReference type="ARBA" id="ARBA00011353"/>
    </source>
</evidence>
<dbReference type="Pfam" id="PF00385">
    <property type="entry name" value="Chromo"/>
    <property type="match status" value="2"/>
</dbReference>
<dbReference type="Gene3D" id="2.40.50.40">
    <property type="match status" value="2"/>
</dbReference>
<dbReference type="Proteomes" id="UP000092177">
    <property type="component" value="Chromosome 12"/>
</dbReference>
<dbReference type="SUPFAM" id="SSF54160">
    <property type="entry name" value="Chromo domain-like"/>
    <property type="match status" value="2"/>
</dbReference>
<feature type="region of interest" description="Disordered" evidence="4">
    <location>
        <begin position="1"/>
        <end position="47"/>
    </location>
</feature>
<feature type="domain" description="Chromo" evidence="5">
    <location>
        <begin position="51"/>
        <end position="103"/>
    </location>
</feature>
<feature type="compositionally biased region" description="Basic and acidic residues" evidence="4">
    <location>
        <begin position="38"/>
        <end position="47"/>
    </location>
</feature>